<comment type="caution">
    <text evidence="1">The sequence shown here is derived from an EMBL/GenBank/DDBJ whole genome shotgun (WGS) entry which is preliminary data.</text>
</comment>
<dbReference type="SUPFAM" id="SSF56655">
    <property type="entry name" value="Carbohydrate phosphatase"/>
    <property type="match status" value="1"/>
</dbReference>
<dbReference type="Proteomes" id="UP000051335">
    <property type="component" value="Unassembled WGS sequence"/>
</dbReference>
<accession>A0A0P9N1X5</accession>
<evidence type="ECO:0000313" key="1">
    <source>
        <dbReference type="EMBL" id="KPW91007.1"/>
    </source>
</evidence>
<keyword evidence="2" id="KW-1185">Reference proteome</keyword>
<evidence type="ECO:0000313" key="2">
    <source>
        <dbReference type="Proteomes" id="UP000051335"/>
    </source>
</evidence>
<feature type="non-terminal residue" evidence="1">
    <location>
        <position position="48"/>
    </location>
</feature>
<name>A0A0P9N1X5_9PSED</name>
<dbReference type="EMBL" id="LJQC01000907">
    <property type="protein sequence ID" value="KPW91007.1"/>
    <property type="molecule type" value="Genomic_DNA"/>
</dbReference>
<protein>
    <submittedName>
        <fullName evidence="1">Uncharacterized protein</fullName>
    </submittedName>
</protein>
<reference evidence="1 2" key="1">
    <citation type="submission" date="2015-09" db="EMBL/GenBank/DDBJ databases">
        <title>Genome announcement of multiple Pseudomonas syringae strains.</title>
        <authorList>
            <person name="Thakur S."/>
            <person name="Wang P.W."/>
            <person name="Gong Y."/>
            <person name="Weir B.S."/>
            <person name="Guttman D.S."/>
        </authorList>
    </citation>
    <scope>NUCLEOTIDE SEQUENCE [LARGE SCALE GENOMIC DNA]</scope>
    <source>
        <strain evidence="1 2">ICMP17001</strain>
    </source>
</reference>
<dbReference type="AlphaFoldDB" id="A0A0P9N1X5"/>
<proteinExistence type="predicted"/>
<sequence length="48" mass="5216">MLPFWRANVTVTTKTDDSPVTAADLAAHQVLVEGLQALDPDIHVLSEE</sequence>
<organism evidence="1 2">
    <name type="scientific">Pseudomonas syringae pv. coryli</name>
    <dbReference type="NCBI Taxonomy" id="317659"/>
    <lineage>
        <taxon>Bacteria</taxon>
        <taxon>Pseudomonadati</taxon>
        <taxon>Pseudomonadota</taxon>
        <taxon>Gammaproteobacteria</taxon>
        <taxon>Pseudomonadales</taxon>
        <taxon>Pseudomonadaceae</taxon>
        <taxon>Pseudomonas</taxon>
    </lineage>
</organism>
<dbReference type="Gene3D" id="3.30.540.10">
    <property type="entry name" value="Fructose-1,6-Bisphosphatase, subunit A, domain 1"/>
    <property type="match status" value="1"/>
</dbReference>
<gene>
    <name evidence="1" type="ORF">ALO75_05222</name>
</gene>